<feature type="signal peptide" evidence="1">
    <location>
        <begin position="1"/>
        <end position="25"/>
    </location>
</feature>
<dbReference type="Pfam" id="PF00174">
    <property type="entry name" value="Oxidored_molyb"/>
    <property type="match status" value="1"/>
</dbReference>
<proteinExistence type="predicted"/>
<evidence type="ECO:0000259" key="2">
    <source>
        <dbReference type="Pfam" id="PF00174"/>
    </source>
</evidence>
<dbReference type="RefSeq" id="WP_046109669.1">
    <property type="nucleotide sequence ID" value="NZ_JZEX01000132.1"/>
</dbReference>
<dbReference type="PANTHER" id="PTHR43032">
    <property type="entry name" value="PROTEIN-METHIONINE-SULFOXIDE REDUCTASE"/>
    <property type="match status" value="1"/>
</dbReference>
<dbReference type="Gene3D" id="3.90.420.10">
    <property type="entry name" value="Oxidoreductase, molybdopterin-binding domain"/>
    <property type="match status" value="1"/>
</dbReference>
<dbReference type="PATRIC" id="fig|443610.3.peg.1501"/>
<evidence type="ECO:0000256" key="1">
    <source>
        <dbReference type="SAM" id="SignalP"/>
    </source>
</evidence>
<dbReference type="CDD" id="cd02108">
    <property type="entry name" value="bact_SO_family_Moco"/>
    <property type="match status" value="1"/>
</dbReference>
<dbReference type="InterPro" id="IPR006311">
    <property type="entry name" value="TAT_signal"/>
</dbReference>
<gene>
    <name evidence="3" type="ORF">VE25_16065</name>
</gene>
<comment type="caution">
    <text evidence="3">The sequence shown here is derived from an EMBL/GenBank/DDBJ whole genome shotgun (WGS) entry which is preliminary data.</text>
</comment>
<evidence type="ECO:0000313" key="3">
    <source>
        <dbReference type="EMBL" id="KKB10814.1"/>
    </source>
</evidence>
<dbReference type="InterPro" id="IPR036374">
    <property type="entry name" value="OxRdtase_Mopterin-bd_sf"/>
</dbReference>
<reference evidence="3 4" key="1">
    <citation type="submission" date="2015-03" db="EMBL/GenBank/DDBJ databases">
        <authorList>
            <person name="Hassan Y.I."/>
            <person name="Lepp D."/>
            <person name="Li X.-Z."/>
            <person name="Zhou T."/>
        </authorList>
    </citation>
    <scope>NUCLEOTIDE SEQUENCE [LARGE SCALE GENOMIC DNA]</scope>
    <source>
        <strain evidence="3 4">BD-c194</strain>
    </source>
</reference>
<dbReference type="PROSITE" id="PS51318">
    <property type="entry name" value="TAT"/>
    <property type="match status" value="1"/>
</dbReference>
<dbReference type="Proteomes" id="UP000033632">
    <property type="component" value="Unassembled WGS sequence"/>
</dbReference>
<accession>A0A0F5FPJ3</accession>
<feature type="domain" description="Oxidoreductase molybdopterin-binding" evidence="2">
    <location>
        <begin position="97"/>
        <end position="239"/>
    </location>
</feature>
<feature type="chain" id="PRO_5002486562" evidence="1">
    <location>
        <begin position="26"/>
        <end position="263"/>
    </location>
</feature>
<protein>
    <submittedName>
        <fullName evidence="3">Molybdopterin oxidoreductase</fullName>
    </submittedName>
</protein>
<dbReference type="PROSITE" id="PS51257">
    <property type="entry name" value="PROKAR_LIPOPROTEIN"/>
    <property type="match status" value="1"/>
</dbReference>
<keyword evidence="1" id="KW-0732">Signal</keyword>
<dbReference type="PANTHER" id="PTHR43032:SF2">
    <property type="entry name" value="BLL0505 PROTEIN"/>
    <property type="match status" value="1"/>
</dbReference>
<sequence length="263" mass="29606">MGGNRITRRRFLGVSAAAASSLTLAGCGQFDFLGQRDNEVRGVLERANDLTYRVQRALLGDDWLAREFSASEIRQGQRPNGSTDPTTPEYMFLQQRNFADYRLEVGGLVDTPMSFSLEELRNMPQRTQITRHDCVEGWSCIAKWSGVPLAHVLDQVRVRPQARYVVFRCFDNIERGLTGDVLYYESCDLIDARHPQTILAHAMNDAALPVANGAPLRVRIERQLGYKMAKYVSSIELVDSFADIAGGKGGYWEDRGYDWYAGI</sequence>
<dbReference type="STRING" id="443610.VE25_16065"/>
<organism evidence="3 4">
    <name type="scientific">Devosia geojensis</name>
    <dbReference type="NCBI Taxonomy" id="443610"/>
    <lineage>
        <taxon>Bacteria</taxon>
        <taxon>Pseudomonadati</taxon>
        <taxon>Pseudomonadota</taxon>
        <taxon>Alphaproteobacteria</taxon>
        <taxon>Hyphomicrobiales</taxon>
        <taxon>Devosiaceae</taxon>
        <taxon>Devosia</taxon>
    </lineage>
</organism>
<dbReference type="AlphaFoldDB" id="A0A0F5FPJ3"/>
<dbReference type="SUPFAM" id="SSF56524">
    <property type="entry name" value="Oxidoreductase molybdopterin-binding domain"/>
    <property type="match status" value="1"/>
</dbReference>
<name>A0A0F5FPJ3_9HYPH</name>
<evidence type="ECO:0000313" key="4">
    <source>
        <dbReference type="Proteomes" id="UP000033632"/>
    </source>
</evidence>
<keyword evidence="4" id="KW-1185">Reference proteome</keyword>
<dbReference type="InterPro" id="IPR000572">
    <property type="entry name" value="OxRdtase_Mopterin-bd_dom"/>
</dbReference>
<dbReference type="EMBL" id="JZEX01000132">
    <property type="protein sequence ID" value="KKB10814.1"/>
    <property type="molecule type" value="Genomic_DNA"/>
</dbReference>
<dbReference type="OrthoDB" id="9795587at2"/>